<dbReference type="Gene3D" id="3.30.465.10">
    <property type="match status" value="1"/>
</dbReference>
<evidence type="ECO:0000256" key="4">
    <source>
        <dbReference type="ARBA" id="ARBA00022827"/>
    </source>
</evidence>
<dbReference type="InterPro" id="IPR004113">
    <property type="entry name" value="FAD-bd_oxidored_4_C"/>
</dbReference>
<keyword evidence="3" id="KW-0285">Flavoprotein</keyword>
<evidence type="ECO:0000256" key="6">
    <source>
        <dbReference type="ARBA" id="ARBA00023002"/>
    </source>
</evidence>
<dbReference type="Gene3D" id="1.10.45.10">
    <property type="entry name" value="Vanillyl-alcohol Oxidase, Chain A, domain 4"/>
    <property type="match status" value="1"/>
</dbReference>
<proteinExistence type="inferred from homology"/>
<dbReference type="SUPFAM" id="SSF55103">
    <property type="entry name" value="FAD-linked oxidases, C-terminal domain"/>
    <property type="match status" value="1"/>
</dbReference>
<protein>
    <recommendedName>
        <fullName evidence="7">D-lactate dehydrogenase (cytochrome)</fullName>
        <ecNumber evidence="7">1.1.2.4</ecNumber>
    </recommendedName>
</protein>
<dbReference type="GO" id="GO:1903457">
    <property type="term" value="P:lactate catabolic process"/>
    <property type="evidence" value="ECO:0007669"/>
    <property type="project" value="TreeGrafter"/>
</dbReference>
<evidence type="ECO:0000313" key="10">
    <source>
        <dbReference type="Proteomes" id="UP000182932"/>
    </source>
</evidence>
<dbReference type="PANTHER" id="PTHR11748:SF111">
    <property type="entry name" value="D-LACTATE DEHYDROGENASE, MITOCHONDRIAL-RELATED"/>
    <property type="match status" value="1"/>
</dbReference>
<dbReference type="GO" id="GO:0004458">
    <property type="term" value="F:D-lactate dehydrogenase (cytochrome) activity"/>
    <property type="evidence" value="ECO:0007669"/>
    <property type="project" value="UniProtKB-EC"/>
</dbReference>
<evidence type="ECO:0000259" key="8">
    <source>
        <dbReference type="PROSITE" id="PS51387"/>
    </source>
</evidence>
<dbReference type="InterPro" id="IPR016171">
    <property type="entry name" value="Vanillyl_alc_oxidase_C-sub2"/>
</dbReference>
<keyword evidence="5" id="KW-0809">Transit peptide</keyword>
<dbReference type="EC" id="1.1.2.4" evidence="7"/>
<evidence type="ECO:0000256" key="1">
    <source>
        <dbReference type="ARBA" id="ARBA00001974"/>
    </source>
</evidence>
<keyword evidence="10" id="KW-1185">Reference proteome</keyword>
<evidence type="ECO:0000256" key="2">
    <source>
        <dbReference type="ARBA" id="ARBA00008000"/>
    </source>
</evidence>
<keyword evidence="6" id="KW-0560">Oxidoreductase</keyword>
<dbReference type="FunFam" id="3.30.70.2740:FF:000001">
    <property type="entry name" value="D-lactate dehydrogenase mitochondrial"/>
    <property type="match status" value="1"/>
</dbReference>
<sequence>MTRQRAQDDKAITALKSLLGQRLSLSKSDLALHGRSESYFAPMLPDAVAYPQSTEEVSKLVAICAAHELPVVAWGTGTSLEGHSLAVRGGVVVDFSRMARLVALRPEDMDVTVQPGLTREALNEELRATGLFFPVDPGANAALGGMAATRASGTTAVRYGTMRDNVLALEVVLADGRVIRTGTRARKSAAGFDLTGLMVGSEGTLGLITELTLRLHGQPEAISAGVCAFPDMGAAVAAVTDTIQLGLPMARIEFLDAASAAAVNAYAGMDLPLLPHLLLEFHGSEAAVAEQSRLFGEIAADHGALGFDWSVKPEERKALWAMRHNAFYAILATRRGARALVTDICVPISRLAEAVEATQADIAAGTIPGPILGHVGDGNFHAVLLIDESRPEELEEARALSDRMVRRALALGGTSTGEHGVGMGKLDFMPAEHGDGWQVMGDIKRALDPKNILNPGKLVPQGD</sequence>
<dbReference type="RefSeq" id="WP_074835315.1">
    <property type="nucleotide sequence ID" value="NZ_CATMKJ010000001.1"/>
</dbReference>
<dbReference type="PROSITE" id="PS51387">
    <property type="entry name" value="FAD_PCMH"/>
    <property type="match status" value="1"/>
</dbReference>
<dbReference type="FunFam" id="3.30.465.10:FF:000016">
    <property type="entry name" value="probable D-lactate dehydrogenase, mitochondrial"/>
    <property type="match status" value="1"/>
</dbReference>
<dbReference type="EMBL" id="FNYY01000002">
    <property type="protein sequence ID" value="SEI93592.1"/>
    <property type="molecule type" value="Genomic_DNA"/>
</dbReference>
<dbReference type="GO" id="GO:0008720">
    <property type="term" value="F:D-lactate dehydrogenase (NAD+) activity"/>
    <property type="evidence" value="ECO:0007669"/>
    <property type="project" value="TreeGrafter"/>
</dbReference>
<evidence type="ECO:0000256" key="5">
    <source>
        <dbReference type="ARBA" id="ARBA00022946"/>
    </source>
</evidence>
<reference evidence="9 10" key="1">
    <citation type="submission" date="2016-10" db="EMBL/GenBank/DDBJ databases">
        <authorList>
            <person name="Varghese N."/>
            <person name="Submissions S."/>
        </authorList>
    </citation>
    <scope>NUCLEOTIDE SEQUENCE [LARGE SCALE GENOMIC DNA]</scope>
    <source>
        <strain evidence="9 10">FF3</strain>
    </source>
</reference>
<dbReference type="InterPro" id="IPR016164">
    <property type="entry name" value="FAD-linked_Oxase-like_C"/>
</dbReference>
<name>A0A975W7X2_9RHOB</name>
<dbReference type="InterPro" id="IPR016166">
    <property type="entry name" value="FAD-bd_PCMH"/>
</dbReference>
<evidence type="ECO:0000256" key="3">
    <source>
        <dbReference type="ARBA" id="ARBA00022630"/>
    </source>
</evidence>
<dbReference type="PANTHER" id="PTHR11748">
    <property type="entry name" value="D-LACTATE DEHYDROGENASE"/>
    <property type="match status" value="1"/>
</dbReference>
<dbReference type="GeneID" id="80817268"/>
<dbReference type="FunFam" id="1.10.45.10:FF:000001">
    <property type="entry name" value="D-lactate dehydrogenase mitochondrial"/>
    <property type="match status" value="1"/>
</dbReference>
<dbReference type="AlphaFoldDB" id="A0A975W7X2"/>
<keyword evidence="4" id="KW-0274">FAD</keyword>
<comment type="similarity">
    <text evidence="2">Belongs to the FAD-binding oxidoreductase/transferase type 4 family.</text>
</comment>
<organism evidence="9 10">
    <name type="scientific">Marinovum algicola</name>
    <dbReference type="NCBI Taxonomy" id="42444"/>
    <lineage>
        <taxon>Bacteria</taxon>
        <taxon>Pseudomonadati</taxon>
        <taxon>Pseudomonadota</taxon>
        <taxon>Alphaproteobacteria</taxon>
        <taxon>Rhodobacterales</taxon>
        <taxon>Roseobacteraceae</taxon>
        <taxon>Marinovum</taxon>
    </lineage>
</organism>
<comment type="caution">
    <text evidence="9">The sequence shown here is derived from an EMBL/GenBank/DDBJ whole genome shotgun (WGS) entry which is preliminary data.</text>
</comment>
<dbReference type="Proteomes" id="UP000182932">
    <property type="component" value="Unassembled WGS sequence"/>
</dbReference>
<dbReference type="SUPFAM" id="SSF56176">
    <property type="entry name" value="FAD-binding/transporter-associated domain-like"/>
    <property type="match status" value="1"/>
</dbReference>
<dbReference type="InterPro" id="IPR036318">
    <property type="entry name" value="FAD-bd_PCMH-like_sf"/>
</dbReference>
<dbReference type="GO" id="GO:0071949">
    <property type="term" value="F:FAD binding"/>
    <property type="evidence" value="ECO:0007669"/>
    <property type="project" value="InterPro"/>
</dbReference>
<gene>
    <name evidence="9" type="ORF">SAMN04487940_102414</name>
</gene>
<comment type="cofactor">
    <cofactor evidence="1">
        <name>FAD</name>
        <dbReference type="ChEBI" id="CHEBI:57692"/>
    </cofactor>
</comment>
<dbReference type="InterPro" id="IPR006094">
    <property type="entry name" value="Oxid_FAD_bind_N"/>
</dbReference>
<dbReference type="Pfam" id="PF01565">
    <property type="entry name" value="FAD_binding_4"/>
    <property type="match status" value="1"/>
</dbReference>
<evidence type="ECO:0000256" key="7">
    <source>
        <dbReference type="ARBA" id="ARBA00038897"/>
    </source>
</evidence>
<evidence type="ECO:0000313" key="9">
    <source>
        <dbReference type="EMBL" id="SEI93592.1"/>
    </source>
</evidence>
<dbReference type="Pfam" id="PF02913">
    <property type="entry name" value="FAD-oxidase_C"/>
    <property type="match status" value="1"/>
</dbReference>
<accession>A0A975W7X2</accession>
<dbReference type="Gene3D" id="3.30.70.2740">
    <property type="match status" value="1"/>
</dbReference>
<feature type="domain" description="FAD-binding PCMH-type" evidence="8">
    <location>
        <begin position="41"/>
        <end position="218"/>
    </location>
</feature>
<dbReference type="InterPro" id="IPR016169">
    <property type="entry name" value="FAD-bd_PCMH_sub2"/>
</dbReference>